<name>A0A6A6X8F2_9PLEO</name>
<evidence type="ECO:0000313" key="1">
    <source>
        <dbReference type="EMBL" id="KAF2792424.1"/>
    </source>
</evidence>
<keyword evidence="2" id="KW-1185">Reference proteome</keyword>
<evidence type="ECO:0000313" key="2">
    <source>
        <dbReference type="Proteomes" id="UP000799757"/>
    </source>
</evidence>
<dbReference type="EMBL" id="MU001970">
    <property type="protein sequence ID" value="KAF2792424.1"/>
    <property type="molecule type" value="Genomic_DNA"/>
</dbReference>
<proteinExistence type="predicted"/>
<organism evidence="1 2">
    <name type="scientific">Melanomma pulvis-pyrius CBS 109.77</name>
    <dbReference type="NCBI Taxonomy" id="1314802"/>
    <lineage>
        <taxon>Eukaryota</taxon>
        <taxon>Fungi</taxon>
        <taxon>Dikarya</taxon>
        <taxon>Ascomycota</taxon>
        <taxon>Pezizomycotina</taxon>
        <taxon>Dothideomycetes</taxon>
        <taxon>Pleosporomycetidae</taxon>
        <taxon>Pleosporales</taxon>
        <taxon>Melanommataceae</taxon>
        <taxon>Melanomma</taxon>
    </lineage>
</organism>
<sequence length="255" mass="29036">MMAAPGGFNFLRHAEARKCHSRKARHMLLSKGVPKNEQQIGIPTIENILITTEVLESALSQGKLYTALRCDCSICLPVTERTPPEDDISLAAATASRPDRQQLFATLAFVGGTFAARLLHKHAFHTVEDTIRGMPDRTDLMRALFLPFRSFWDPKLCYHAERHTRDTYLFCLQEDFLAQLRSEAWIIRVPEFQANNLLQHFGERVNTPFIQEKRLPISNRGNGREFFSFVVHPSYCDEKLQVRDSRWVVHGGGGG</sequence>
<protein>
    <submittedName>
        <fullName evidence="1">Uncharacterized protein</fullName>
    </submittedName>
</protein>
<dbReference type="Proteomes" id="UP000799757">
    <property type="component" value="Unassembled WGS sequence"/>
</dbReference>
<reference evidence="1" key="1">
    <citation type="journal article" date="2020" name="Stud. Mycol.">
        <title>101 Dothideomycetes genomes: a test case for predicting lifestyles and emergence of pathogens.</title>
        <authorList>
            <person name="Haridas S."/>
            <person name="Albert R."/>
            <person name="Binder M."/>
            <person name="Bloem J."/>
            <person name="Labutti K."/>
            <person name="Salamov A."/>
            <person name="Andreopoulos B."/>
            <person name="Baker S."/>
            <person name="Barry K."/>
            <person name="Bills G."/>
            <person name="Bluhm B."/>
            <person name="Cannon C."/>
            <person name="Castanera R."/>
            <person name="Culley D."/>
            <person name="Daum C."/>
            <person name="Ezra D."/>
            <person name="Gonzalez J."/>
            <person name="Henrissat B."/>
            <person name="Kuo A."/>
            <person name="Liang C."/>
            <person name="Lipzen A."/>
            <person name="Lutzoni F."/>
            <person name="Magnuson J."/>
            <person name="Mondo S."/>
            <person name="Nolan M."/>
            <person name="Ohm R."/>
            <person name="Pangilinan J."/>
            <person name="Park H.-J."/>
            <person name="Ramirez L."/>
            <person name="Alfaro M."/>
            <person name="Sun H."/>
            <person name="Tritt A."/>
            <person name="Yoshinaga Y."/>
            <person name="Zwiers L.-H."/>
            <person name="Turgeon B."/>
            <person name="Goodwin S."/>
            <person name="Spatafora J."/>
            <person name="Crous P."/>
            <person name="Grigoriev I."/>
        </authorList>
    </citation>
    <scope>NUCLEOTIDE SEQUENCE</scope>
    <source>
        <strain evidence="1">CBS 109.77</strain>
    </source>
</reference>
<dbReference type="OrthoDB" id="3938628at2759"/>
<accession>A0A6A6X8F2</accession>
<dbReference type="AlphaFoldDB" id="A0A6A6X8F2"/>
<gene>
    <name evidence="1" type="ORF">K505DRAFT_53727</name>
</gene>